<accession>A0A392LYF9</accession>
<comment type="caution">
    <text evidence="1">The sequence shown here is derived from an EMBL/GenBank/DDBJ whole genome shotgun (WGS) entry which is preliminary data.</text>
</comment>
<dbReference type="InterPro" id="IPR029068">
    <property type="entry name" value="Glyas_Bleomycin-R_OHBP_Dase"/>
</dbReference>
<evidence type="ECO:0000313" key="1">
    <source>
        <dbReference type="EMBL" id="MCH79997.1"/>
    </source>
</evidence>
<dbReference type="SUPFAM" id="SSF54593">
    <property type="entry name" value="Glyoxalase/Bleomycin resistance protein/Dihydroxybiphenyl dioxygenase"/>
    <property type="match status" value="1"/>
</dbReference>
<reference evidence="1 2" key="1">
    <citation type="journal article" date="2018" name="Front. Plant Sci.">
        <title>Red Clover (Trifolium pratense) and Zigzag Clover (T. medium) - A Picture of Genomic Similarities and Differences.</title>
        <authorList>
            <person name="Dluhosova J."/>
            <person name="Istvanek J."/>
            <person name="Nedelnik J."/>
            <person name="Repkova J."/>
        </authorList>
    </citation>
    <scope>NUCLEOTIDE SEQUENCE [LARGE SCALE GENOMIC DNA]</scope>
    <source>
        <strain evidence="2">cv. 10/8</strain>
        <tissue evidence="1">Leaf</tissue>
    </source>
</reference>
<organism evidence="1 2">
    <name type="scientific">Trifolium medium</name>
    <dbReference type="NCBI Taxonomy" id="97028"/>
    <lineage>
        <taxon>Eukaryota</taxon>
        <taxon>Viridiplantae</taxon>
        <taxon>Streptophyta</taxon>
        <taxon>Embryophyta</taxon>
        <taxon>Tracheophyta</taxon>
        <taxon>Spermatophyta</taxon>
        <taxon>Magnoliopsida</taxon>
        <taxon>eudicotyledons</taxon>
        <taxon>Gunneridae</taxon>
        <taxon>Pentapetalae</taxon>
        <taxon>rosids</taxon>
        <taxon>fabids</taxon>
        <taxon>Fabales</taxon>
        <taxon>Fabaceae</taxon>
        <taxon>Papilionoideae</taxon>
        <taxon>50 kb inversion clade</taxon>
        <taxon>NPAAA clade</taxon>
        <taxon>Hologalegina</taxon>
        <taxon>IRL clade</taxon>
        <taxon>Trifolieae</taxon>
        <taxon>Trifolium</taxon>
    </lineage>
</organism>
<dbReference type="EMBL" id="LXQA010000573">
    <property type="protein sequence ID" value="MCH79997.1"/>
    <property type="molecule type" value="Genomic_DNA"/>
</dbReference>
<protein>
    <submittedName>
        <fullName evidence="1">Uncharacterized protein</fullName>
    </submittedName>
</protein>
<keyword evidence="2" id="KW-1185">Reference proteome</keyword>
<dbReference type="AlphaFoldDB" id="A0A392LYF9"/>
<sequence length="75" mass="7899">SCMTYGTTAGGSQVHLAGSPHGMMVAASDDVRAIAEKAEQNGGKAKFGKVLKSAEERVYTVLTDPIGFLWCINPQ</sequence>
<proteinExistence type="predicted"/>
<dbReference type="Proteomes" id="UP000265520">
    <property type="component" value="Unassembled WGS sequence"/>
</dbReference>
<name>A0A392LYF9_9FABA</name>
<gene>
    <name evidence="1" type="ORF">A2U01_0000759</name>
</gene>
<evidence type="ECO:0000313" key="2">
    <source>
        <dbReference type="Proteomes" id="UP000265520"/>
    </source>
</evidence>
<feature type="non-terminal residue" evidence="1">
    <location>
        <position position="1"/>
    </location>
</feature>